<dbReference type="RefSeq" id="WP_068671221.1">
    <property type="nucleotide sequence ID" value="NZ_LYPB01000094.1"/>
</dbReference>
<dbReference type="EMBL" id="LYPB01000094">
    <property type="protein sequence ID" value="OAS13330.1"/>
    <property type="molecule type" value="Genomic_DNA"/>
</dbReference>
<organism evidence="3 4">
    <name type="scientific">Paenibacillus oryzisoli</name>
    <dbReference type="NCBI Taxonomy" id="1850517"/>
    <lineage>
        <taxon>Bacteria</taxon>
        <taxon>Bacillati</taxon>
        <taxon>Bacillota</taxon>
        <taxon>Bacilli</taxon>
        <taxon>Bacillales</taxon>
        <taxon>Paenibacillaceae</taxon>
        <taxon>Paenibacillus</taxon>
    </lineage>
</organism>
<feature type="signal peptide" evidence="2">
    <location>
        <begin position="1"/>
        <end position="21"/>
    </location>
</feature>
<dbReference type="Proteomes" id="UP000078454">
    <property type="component" value="Unassembled WGS sequence"/>
</dbReference>
<name>A0A197ZWC2_9BACL</name>
<reference evidence="3 4" key="1">
    <citation type="submission" date="2016-05" db="EMBL/GenBank/DDBJ databases">
        <title>Paenibacillus sp. 1ZS3-15 nov., isolated from the rhizosphere soil.</title>
        <authorList>
            <person name="Zhang X.X."/>
            <person name="Zhang J."/>
        </authorList>
    </citation>
    <scope>NUCLEOTIDE SEQUENCE [LARGE SCALE GENOMIC DNA]</scope>
    <source>
        <strain evidence="3 4">1ZS3-15</strain>
    </source>
</reference>
<evidence type="ECO:0000313" key="3">
    <source>
        <dbReference type="EMBL" id="OAS13330.1"/>
    </source>
</evidence>
<sequence>MKKKKLNSLGVITLAALLSVAAVGCSNAPSDNVNASATTTTQTATAATSTSSSSTTPKSTATSSVPNKSDLFSDRDLAQSADLAAATSMKLVSNQDVTLSKEGIYVLSGEVDNVTVVVDAPEDAKVQIVLDGVSINNEDSPAIYVKAADKVFVTSTSSKNHMEVSGSYVADGDTNLDAVIFSRADLTLNGTGSLDIVSKAGNGISSKDDLKITGGVYTIQSSADAIEANDAILINDGTITIDSGKDALHSENDEDASRGYVYIEGGTLTIKAADDAIRGNSFVQIDGGIINIETSEEGIEANAIRINDGQITLYANDDGINASAKVNADVVIEVNGGTINVKMASGDTDAFDSNGNLYINGGTINVEAVSAFDADGIAQLNGGNVTVNGEKITQITPSRGGGGRGGAGGGKGMR</sequence>
<feature type="region of interest" description="Disordered" evidence="1">
    <location>
        <begin position="43"/>
        <end position="71"/>
    </location>
</feature>
<dbReference type="OrthoDB" id="9812829at2"/>
<protein>
    <recommendedName>
        <fullName evidence="5">Carbohydrate-binding domain-containing protein</fullName>
    </recommendedName>
</protein>
<evidence type="ECO:0000313" key="4">
    <source>
        <dbReference type="Proteomes" id="UP000078454"/>
    </source>
</evidence>
<dbReference type="PROSITE" id="PS51257">
    <property type="entry name" value="PROKAR_LIPOPROTEIN"/>
    <property type="match status" value="1"/>
</dbReference>
<proteinExistence type="predicted"/>
<feature type="chain" id="PRO_5038878982" description="Carbohydrate-binding domain-containing protein" evidence="2">
    <location>
        <begin position="22"/>
        <end position="414"/>
    </location>
</feature>
<feature type="compositionally biased region" description="Low complexity" evidence="1">
    <location>
        <begin position="43"/>
        <end position="64"/>
    </location>
</feature>
<keyword evidence="2" id="KW-0732">Signal</keyword>
<evidence type="ECO:0000256" key="1">
    <source>
        <dbReference type="SAM" id="MobiDB-lite"/>
    </source>
</evidence>
<evidence type="ECO:0008006" key="5">
    <source>
        <dbReference type="Google" id="ProtNLM"/>
    </source>
</evidence>
<evidence type="ECO:0000256" key="2">
    <source>
        <dbReference type="SAM" id="SignalP"/>
    </source>
</evidence>
<dbReference type="AlphaFoldDB" id="A0A197ZWC2"/>
<dbReference type="InterPro" id="IPR025584">
    <property type="entry name" value="Cthe_2159"/>
</dbReference>
<keyword evidence="4" id="KW-1185">Reference proteome</keyword>
<dbReference type="Pfam" id="PF14262">
    <property type="entry name" value="Cthe_2159"/>
    <property type="match status" value="1"/>
</dbReference>
<accession>A0A197ZWC2</accession>
<dbReference type="STRING" id="1850517.A8708_15830"/>
<comment type="caution">
    <text evidence="3">The sequence shown here is derived from an EMBL/GenBank/DDBJ whole genome shotgun (WGS) entry which is preliminary data.</text>
</comment>
<gene>
    <name evidence="3" type="ORF">A8708_15830</name>
</gene>